<dbReference type="Pfam" id="PF14299">
    <property type="entry name" value="PP2"/>
    <property type="match status" value="1"/>
</dbReference>
<dbReference type="InterPro" id="IPR025886">
    <property type="entry name" value="PP2-like"/>
</dbReference>
<gene>
    <name evidence="3" type="primary">LOC113733121</name>
</gene>
<dbReference type="Gene3D" id="1.20.1280.50">
    <property type="match status" value="1"/>
</dbReference>
<dbReference type="Pfam" id="PF00646">
    <property type="entry name" value="F-box"/>
    <property type="match status" value="1"/>
</dbReference>
<dbReference type="GeneID" id="113733121"/>
<accession>A0A6P6WIR4</accession>
<reference evidence="3" key="2">
    <citation type="submission" date="2025-08" db="UniProtKB">
        <authorList>
            <consortium name="RefSeq"/>
        </authorList>
    </citation>
    <scope>IDENTIFICATION</scope>
    <source>
        <tissue evidence="3">Leaves</tissue>
    </source>
</reference>
<dbReference type="PANTHER" id="PTHR31960:SF3">
    <property type="entry name" value="F-BOX PROTEIN PP2-A13"/>
    <property type="match status" value="1"/>
</dbReference>
<sequence>MGANASSMEQSDPNGLLLSPSLKAKLSDIPESCVALVLSHLDPPEICKLARLNRAFRDASSADFIWEPKLPSTYPYILKILLQDEPFTPLGKRDIFALLSKPNSFDAGTKEVWIDKKTGGVCLSISWKAMTITGIDDRRYWKHVATDESRFQTIAYLQQIWWLEVVGDFKFQFPVGTYSLFFRLKLGKATNKRLGRRRVYASDNIHGWDIKPVQFQFTTSDGQHAVSRCVLDNLGSWVNYRVGDFIVEDSNALTRVKFSLTQIDCTHSKGGLYVDSVLICPCNLGKNVVDLCCRP</sequence>
<reference evidence="2" key="1">
    <citation type="journal article" date="2025" name="Foods">
        <title>Unveiling the Microbial Signatures of Arabica Coffee Cherries: Insights into Ripeness Specific Diversity, Functional Traits, and Implications for Quality and Safety.</title>
        <authorList>
            <consortium name="RefSeq"/>
            <person name="Tenea G.N."/>
            <person name="Cifuentes V."/>
            <person name="Reyes P."/>
            <person name="Cevallos-Vallejos M."/>
        </authorList>
    </citation>
    <scope>NUCLEOTIDE SEQUENCE [LARGE SCALE GENOMIC DNA]</scope>
</reference>
<dbReference type="SUPFAM" id="SSF81383">
    <property type="entry name" value="F-box domain"/>
    <property type="match status" value="1"/>
</dbReference>
<dbReference type="RefSeq" id="XP_027115095.1">
    <property type="nucleotide sequence ID" value="XM_027259294.2"/>
</dbReference>
<evidence type="ECO:0000313" key="2">
    <source>
        <dbReference type="Proteomes" id="UP001652660"/>
    </source>
</evidence>
<proteinExistence type="predicted"/>
<feature type="domain" description="F-box" evidence="1">
    <location>
        <begin position="23"/>
        <end position="69"/>
    </location>
</feature>
<name>A0A6P6WIR4_COFAR</name>
<dbReference type="AlphaFoldDB" id="A0A6P6WIR4"/>
<dbReference type="InterPro" id="IPR001810">
    <property type="entry name" value="F-box_dom"/>
</dbReference>
<keyword evidence="2" id="KW-1185">Reference proteome</keyword>
<dbReference type="PANTHER" id="PTHR31960">
    <property type="entry name" value="F-BOX PROTEIN PP2-A15"/>
    <property type="match status" value="1"/>
</dbReference>
<dbReference type="OrthoDB" id="9970274at2759"/>
<dbReference type="SMART" id="SM00256">
    <property type="entry name" value="FBOX"/>
    <property type="match status" value="1"/>
</dbReference>
<dbReference type="PROSITE" id="PS50181">
    <property type="entry name" value="FBOX"/>
    <property type="match status" value="1"/>
</dbReference>
<dbReference type="Proteomes" id="UP001652660">
    <property type="component" value="Chromosome 2e"/>
</dbReference>
<dbReference type="InterPro" id="IPR036047">
    <property type="entry name" value="F-box-like_dom_sf"/>
</dbReference>
<dbReference type="CDD" id="cd22162">
    <property type="entry name" value="F-box_AtSKIP3-like"/>
    <property type="match status" value="1"/>
</dbReference>
<protein>
    <submittedName>
        <fullName evidence="3">F-box protein PP2-A13-like</fullName>
    </submittedName>
</protein>
<evidence type="ECO:0000313" key="3">
    <source>
        <dbReference type="RefSeq" id="XP_027115095.1"/>
    </source>
</evidence>
<organism evidence="2 3">
    <name type="scientific">Coffea arabica</name>
    <name type="common">Arabian coffee</name>
    <dbReference type="NCBI Taxonomy" id="13443"/>
    <lineage>
        <taxon>Eukaryota</taxon>
        <taxon>Viridiplantae</taxon>
        <taxon>Streptophyta</taxon>
        <taxon>Embryophyta</taxon>
        <taxon>Tracheophyta</taxon>
        <taxon>Spermatophyta</taxon>
        <taxon>Magnoliopsida</taxon>
        <taxon>eudicotyledons</taxon>
        <taxon>Gunneridae</taxon>
        <taxon>Pentapetalae</taxon>
        <taxon>asterids</taxon>
        <taxon>lamiids</taxon>
        <taxon>Gentianales</taxon>
        <taxon>Rubiaceae</taxon>
        <taxon>Ixoroideae</taxon>
        <taxon>Gardenieae complex</taxon>
        <taxon>Bertiereae - Coffeeae clade</taxon>
        <taxon>Coffeeae</taxon>
        <taxon>Coffea</taxon>
    </lineage>
</organism>
<evidence type="ECO:0000259" key="1">
    <source>
        <dbReference type="PROSITE" id="PS50181"/>
    </source>
</evidence>